<comment type="caution">
    <text evidence="1">The sequence shown here is derived from an EMBL/GenBank/DDBJ whole genome shotgun (WGS) entry which is preliminary data.</text>
</comment>
<dbReference type="EMBL" id="VSRR010093285">
    <property type="protein sequence ID" value="MPC92999.1"/>
    <property type="molecule type" value="Genomic_DNA"/>
</dbReference>
<protein>
    <submittedName>
        <fullName evidence="1">Uncharacterized protein</fullName>
    </submittedName>
</protein>
<reference evidence="1 2" key="1">
    <citation type="submission" date="2019-05" db="EMBL/GenBank/DDBJ databases">
        <title>Another draft genome of Portunus trituberculatus and its Hox gene families provides insights of decapod evolution.</title>
        <authorList>
            <person name="Jeong J.-H."/>
            <person name="Song I."/>
            <person name="Kim S."/>
            <person name="Choi T."/>
            <person name="Kim D."/>
            <person name="Ryu S."/>
            <person name="Kim W."/>
        </authorList>
    </citation>
    <scope>NUCLEOTIDE SEQUENCE [LARGE SCALE GENOMIC DNA]</scope>
    <source>
        <tissue evidence="1">Muscle</tissue>
    </source>
</reference>
<organism evidence="1 2">
    <name type="scientific">Portunus trituberculatus</name>
    <name type="common">Swimming crab</name>
    <name type="synonym">Neptunus trituberculatus</name>
    <dbReference type="NCBI Taxonomy" id="210409"/>
    <lineage>
        <taxon>Eukaryota</taxon>
        <taxon>Metazoa</taxon>
        <taxon>Ecdysozoa</taxon>
        <taxon>Arthropoda</taxon>
        <taxon>Crustacea</taxon>
        <taxon>Multicrustacea</taxon>
        <taxon>Malacostraca</taxon>
        <taxon>Eumalacostraca</taxon>
        <taxon>Eucarida</taxon>
        <taxon>Decapoda</taxon>
        <taxon>Pleocyemata</taxon>
        <taxon>Brachyura</taxon>
        <taxon>Eubrachyura</taxon>
        <taxon>Portunoidea</taxon>
        <taxon>Portunidae</taxon>
        <taxon>Portuninae</taxon>
        <taxon>Portunus</taxon>
    </lineage>
</organism>
<dbReference type="Proteomes" id="UP000324222">
    <property type="component" value="Unassembled WGS sequence"/>
</dbReference>
<evidence type="ECO:0000313" key="1">
    <source>
        <dbReference type="EMBL" id="MPC92999.1"/>
    </source>
</evidence>
<gene>
    <name evidence="1" type="ORF">E2C01_088114</name>
</gene>
<sequence length="82" mass="9038">MSACGPEALQGSNSGSVRVNHSCFTSPACSHLLRPAPPRPASPRFAQRPECVHCPLLRKKRVCIAEMWTRISREGVHVWMGV</sequence>
<evidence type="ECO:0000313" key="2">
    <source>
        <dbReference type="Proteomes" id="UP000324222"/>
    </source>
</evidence>
<dbReference type="AlphaFoldDB" id="A0A5B7JDM1"/>
<proteinExistence type="predicted"/>
<keyword evidence="2" id="KW-1185">Reference proteome</keyword>
<accession>A0A5B7JDM1</accession>
<name>A0A5B7JDM1_PORTR</name>